<gene>
    <name evidence="2" type="ORF">LITE_LOCUS46558</name>
</gene>
<evidence type="ECO:0000313" key="3">
    <source>
        <dbReference type="Proteomes" id="UP001154282"/>
    </source>
</evidence>
<dbReference type="AlphaFoldDB" id="A0AAV0R8P1"/>
<keyword evidence="3" id="KW-1185">Reference proteome</keyword>
<keyword evidence="1" id="KW-0812">Transmembrane</keyword>
<organism evidence="2 3">
    <name type="scientific">Linum tenue</name>
    <dbReference type="NCBI Taxonomy" id="586396"/>
    <lineage>
        <taxon>Eukaryota</taxon>
        <taxon>Viridiplantae</taxon>
        <taxon>Streptophyta</taxon>
        <taxon>Embryophyta</taxon>
        <taxon>Tracheophyta</taxon>
        <taxon>Spermatophyta</taxon>
        <taxon>Magnoliopsida</taxon>
        <taxon>eudicotyledons</taxon>
        <taxon>Gunneridae</taxon>
        <taxon>Pentapetalae</taxon>
        <taxon>rosids</taxon>
        <taxon>fabids</taxon>
        <taxon>Malpighiales</taxon>
        <taxon>Linaceae</taxon>
        <taxon>Linum</taxon>
    </lineage>
</organism>
<dbReference type="PANTHER" id="PTHR37185:SF3">
    <property type="entry name" value="MEMBRANE PROTEIN"/>
    <property type="match status" value="1"/>
</dbReference>
<name>A0AAV0R8P1_9ROSI</name>
<protein>
    <submittedName>
        <fullName evidence="2">Uncharacterized protein</fullName>
    </submittedName>
</protein>
<accession>A0AAV0R8P1</accession>
<feature type="transmembrane region" description="Helical" evidence="1">
    <location>
        <begin position="27"/>
        <end position="50"/>
    </location>
</feature>
<dbReference type="PANTHER" id="PTHR37185">
    <property type="entry name" value="MEMBRANE PROTEIN"/>
    <property type="match status" value="1"/>
</dbReference>
<dbReference type="EMBL" id="CAMGYJ010000010">
    <property type="protein sequence ID" value="CAI0552708.1"/>
    <property type="molecule type" value="Genomic_DNA"/>
</dbReference>
<keyword evidence="1" id="KW-0472">Membrane</keyword>
<proteinExistence type="predicted"/>
<comment type="caution">
    <text evidence="2">The sequence shown here is derived from an EMBL/GenBank/DDBJ whole genome shotgun (WGS) entry which is preliminary data.</text>
</comment>
<dbReference type="Proteomes" id="UP001154282">
    <property type="component" value="Unassembled WGS sequence"/>
</dbReference>
<evidence type="ECO:0000256" key="1">
    <source>
        <dbReference type="SAM" id="Phobius"/>
    </source>
</evidence>
<reference evidence="2" key="1">
    <citation type="submission" date="2022-08" db="EMBL/GenBank/DDBJ databases">
        <authorList>
            <person name="Gutierrez-Valencia J."/>
        </authorList>
    </citation>
    <scope>NUCLEOTIDE SEQUENCE</scope>
</reference>
<keyword evidence="1" id="KW-1133">Transmembrane helix</keyword>
<sequence length="69" mass="7888">MALLLQARATGAMGYVFTSSFLIRENILALVLINSGFFVFLLHLLYSVFLTRLGMRTLLRLPRWLDKAL</sequence>
<evidence type="ECO:0000313" key="2">
    <source>
        <dbReference type="EMBL" id="CAI0552708.1"/>
    </source>
</evidence>